<organism evidence="9 10">
    <name type="scientific">Aurantimicrobium minutum</name>
    <dbReference type="NCBI Taxonomy" id="708131"/>
    <lineage>
        <taxon>Bacteria</taxon>
        <taxon>Bacillati</taxon>
        <taxon>Actinomycetota</taxon>
        <taxon>Actinomycetes</taxon>
        <taxon>Micrococcales</taxon>
        <taxon>Microbacteriaceae</taxon>
        <taxon>Aurantimicrobium</taxon>
    </lineage>
</organism>
<evidence type="ECO:0000256" key="3">
    <source>
        <dbReference type="ARBA" id="ARBA00022801"/>
    </source>
</evidence>
<dbReference type="GO" id="GO:0003676">
    <property type="term" value="F:nucleic acid binding"/>
    <property type="evidence" value="ECO:0007669"/>
    <property type="project" value="InterPro"/>
</dbReference>
<sequence length="414" mass="45220">MVSTSLIGMSEAASTPDEPWPIAALTTKLKAYLDRLGLVWVEGEITQWDQRSSGIFGKLKDLTEDSTMGFTIWSNARTKMPDDIKQGDRVIALVKVDFWKKNGQLGLNVLELRHVGLGDLLEKLERLRAQLAMEGLFDADRKVPLPFLPQCIGLITGQNSDAEKDVLRNAHLRWPQVEFKVIHTKVQGDQTVPEVIAAIQKLDADPEVDVIIIARGGGDFQNLLPFSDEKLVRVAAACVTPLVSAIGHEADAPLLDNVADLRASTPTDAAKRVVPDVSEELARVADAKSRISNKVTSFLSTELERLESLRSRPVLADSDWIIATRAEEIVRNVQRGSDLVDRALHNAMQETVSLKTQLRALSPQQTLDRGYAIAVLADGSVARSAKDAPANTEFTLTLAEGTVDAVSKGAPKKK</sequence>
<dbReference type="EMBL" id="AP017457">
    <property type="protein sequence ID" value="BAU99471.1"/>
    <property type="molecule type" value="Genomic_DNA"/>
</dbReference>
<dbReference type="HAMAP" id="MF_00378">
    <property type="entry name" value="Exonuc_7_L"/>
    <property type="match status" value="1"/>
</dbReference>
<dbReference type="EC" id="3.1.11.6" evidence="5"/>
<comment type="subunit">
    <text evidence="5">Heterooligomer composed of large and small subunits.</text>
</comment>
<dbReference type="Pfam" id="PF02601">
    <property type="entry name" value="Exonuc_VII_L"/>
    <property type="match status" value="2"/>
</dbReference>
<dbReference type="InterPro" id="IPR003753">
    <property type="entry name" value="Exonuc_VII_L"/>
</dbReference>
<evidence type="ECO:0000256" key="4">
    <source>
        <dbReference type="ARBA" id="ARBA00022839"/>
    </source>
</evidence>
<dbReference type="GO" id="GO:0008855">
    <property type="term" value="F:exodeoxyribonuclease VII activity"/>
    <property type="evidence" value="ECO:0007669"/>
    <property type="project" value="UniProtKB-UniRule"/>
</dbReference>
<feature type="domain" description="OB-fold nucleic acid binding" evidence="8">
    <location>
        <begin position="22"/>
        <end position="112"/>
    </location>
</feature>
<gene>
    <name evidence="5" type="primary">xseA</name>
    <name evidence="9" type="ORF">AUMI_19290</name>
</gene>
<comment type="similarity">
    <text evidence="5 6">Belongs to the XseA family.</text>
</comment>
<keyword evidence="1 5" id="KW-0963">Cytoplasm</keyword>
<proteinExistence type="inferred from homology"/>
<dbReference type="NCBIfam" id="TIGR00237">
    <property type="entry name" value="xseA"/>
    <property type="match status" value="1"/>
</dbReference>
<evidence type="ECO:0000256" key="2">
    <source>
        <dbReference type="ARBA" id="ARBA00022722"/>
    </source>
</evidence>
<dbReference type="PANTHER" id="PTHR30008:SF0">
    <property type="entry name" value="EXODEOXYRIBONUCLEASE 7 LARGE SUBUNIT"/>
    <property type="match status" value="1"/>
</dbReference>
<dbReference type="GO" id="GO:0006308">
    <property type="term" value="P:DNA catabolic process"/>
    <property type="evidence" value="ECO:0007669"/>
    <property type="project" value="UniProtKB-UniRule"/>
</dbReference>
<evidence type="ECO:0000313" key="9">
    <source>
        <dbReference type="EMBL" id="BAU99471.1"/>
    </source>
</evidence>
<evidence type="ECO:0000259" key="8">
    <source>
        <dbReference type="Pfam" id="PF13742"/>
    </source>
</evidence>
<evidence type="ECO:0000313" key="10">
    <source>
        <dbReference type="Proteomes" id="UP000243847"/>
    </source>
</evidence>
<dbReference type="KEGG" id="amin:AUMI_19290"/>
<dbReference type="Proteomes" id="UP000243847">
    <property type="component" value="Chromosome sequence1"/>
</dbReference>
<dbReference type="PANTHER" id="PTHR30008">
    <property type="entry name" value="EXODEOXYRIBONUCLEASE 7 LARGE SUBUNIT"/>
    <property type="match status" value="1"/>
</dbReference>
<name>A0A173LY79_9MICO</name>
<dbReference type="CDD" id="cd04489">
    <property type="entry name" value="ExoVII_LU_OBF"/>
    <property type="match status" value="1"/>
</dbReference>
<comment type="function">
    <text evidence="5">Bidirectionally degrades single-stranded DNA into large acid-insoluble oligonucleotides, which are then degraded further into small acid-soluble oligonucleotides.</text>
</comment>
<feature type="domain" description="Exonuclease VII large subunit C-terminal" evidence="7">
    <location>
        <begin position="136"/>
        <end position="318"/>
    </location>
</feature>
<dbReference type="GO" id="GO:0005737">
    <property type="term" value="C:cytoplasm"/>
    <property type="evidence" value="ECO:0007669"/>
    <property type="project" value="UniProtKB-SubCell"/>
</dbReference>
<dbReference type="Pfam" id="PF13742">
    <property type="entry name" value="tRNA_anti_2"/>
    <property type="match status" value="1"/>
</dbReference>
<keyword evidence="3 5" id="KW-0378">Hydrolase</keyword>
<keyword evidence="2 5" id="KW-0540">Nuclease</keyword>
<dbReference type="InterPro" id="IPR025824">
    <property type="entry name" value="OB-fold_nuc-bd_dom"/>
</dbReference>
<evidence type="ECO:0000256" key="6">
    <source>
        <dbReference type="RuleBase" id="RU004355"/>
    </source>
</evidence>
<dbReference type="InterPro" id="IPR020579">
    <property type="entry name" value="Exonuc_VII_lsu_C"/>
</dbReference>
<accession>A0A173LY79</accession>
<evidence type="ECO:0000256" key="5">
    <source>
        <dbReference type="HAMAP-Rule" id="MF_00378"/>
    </source>
</evidence>
<dbReference type="AlphaFoldDB" id="A0A173LY79"/>
<evidence type="ECO:0000256" key="1">
    <source>
        <dbReference type="ARBA" id="ARBA00022490"/>
    </source>
</evidence>
<dbReference type="GeneID" id="80452123"/>
<comment type="catalytic activity">
    <reaction evidence="5 6">
        <text>Exonucleolytic cleavage in either 5'- to 3'- or 3'- to 5'-direction to yield nucleoside 5'-phosphates.</text>
        <dbReference type="EC" id="3.1.11.6"/>
    </reaction>
</comment>
<feature type="domain" description="Exonuclease VII large subunit C-terminal" evidence="7">
    <location>
        <begin position="325"/>
        <end position="405"/>
    </location>
</feature>
<dbReference type="GO" id="GO:0009318">
    <property type="term" value="C:exodeoxyribonuclease VII complex"/>
    <property type="evidence" value="ECO:0007669"/>
    <property type="project" value="UniProtKB-UniRule"/>
</dbReference>
<dbReference type="RefSeq" id="WP_425338912.1">
    <property type="nucleotide sequence ID" value="NZ_AP017457.1"/>
</dbReference>
<evidence type="ECO:0000259" key="7">
    <source>
        <dbReference type="Pfam" id="PF02601"/>
    </source>
</evidence>
<protein>
    <recommendedName>
        <fullName evidence="5">Exodeoxyribonuclease 7 large subunit</fullName>
        <ecNumber evidence="5">3.1.11.6</ecNumber>
    </recommendedName>
    <alternativeName>
        <fullName evidence="5">Exodeoxyribonuclease VII large subunit</fullName>
        <shortName evidence="5">Exonuclease VII large subunit</shortName>
    </alternativeName>
</protein>
<reference evidence="9 10" key="1">
    <citation type="journal article" date="2016" name="Genome Announc.">
        <title>Complete Genome Sequence of Aurantimicrobium minutum Type Strain KNCT, a Planktonic Ultramicrobacterium Isolated from River Water.</title>
        <authorList>
            <person name="Nakai R."/>
            <person name="Fujisawa T."/>
            <person name="Nakamura Y."/>
            <person name="Nishide H."/>
            <person name="Uchiyama I."/>
            <person name="Baba T."/>
            <person name="Toyoda A."/>
            <person name="Fujiyama A."/>
            <person name="Naganuma T."/>
            <person name="Niki H."/>
        </authorList>
    </citation>
    <scope>NUCLEOTIDE SEQUENCE [LARGE SCALE GENOMIC DNA]</scope>
    <source>
        <strain evidence="9 10">KNC</strain>
    </source>
</reference>
<comment type="subcellular location">
    <subcellularLocation>
        <location evidence="5 6">Cytoplasm</location>
    </subcellularLocation>
</comment>
<keyword evidence="4 5" id="KW-0269">Exonuclease</keyword>